<dbReference type="PANTHER" id="PTHR48467:SF1">
    <property type="entry name" value="GLUTAMATE SYNTHASE 1 [NADH], CHLOROPLASTIC-LIKE"/>
    <property type="match status" value="1"/>
</dbReference>
<dbReference type="GO" id="GO:0008033">
    <property type="term" value="P:tRNA processing"/>
    <property type="evidence" value="ECO:0007669"/>
    <property type="project" value="UniProtKB-KW"/>
</dbReference>
<dbReference type="InterPro" id="IPR036188">
    <property type="entry name" value="FAD/NAD-bd_sf"/>
</dbReference>
<dbReference type="AlphaFoldDB" id="A0ABD2JPB7"/>
<keyword evidence="9" id="KW-0812">Transmembrane</keyword>
<evidence type="ECO:0000256" key="5">
    <source>
        <dbReference type="ARBA" id="ARBA00022827"/>
    </source>
</evidence>
<dbReference type="Pfam" id="PF12328">
    <property type="entry name" value="Rpp20"/>
    <property type="match status" value="1"/>
</dbReference>
<dbReference type="InterPro" id="IPR014612">
    <property type="entry name" value="Pop7/Rpp20"/>
</dbReference>
<keyword evidence="6" id="KW-0521">NADP</keyword>
<evidence type="ECO:0000256" key="8">
    <source>
        <dbReference type="ARBA" id="ARBA00023242"/>
    </source>
</evidence>
<proteinExistence type="predicted"/>
<evidence type="ECO:0000256" key="1">
    <source>
        <dbReference type="ARBA" id="ARBA00001974"/>
    </source>
</evidence>
<dbReference type="GO" id="GO:0016491">
    <property type="term" value="F:oxidoreductase activity"/>
    <property type="evidence" value="ECO:0007669"/>
    <property type="project" value="UniProtKB-KW"/>
</dbReference>
<dbReference type="InterPro" id="IPR055275">
    <property type="entry name" value="Ferredox_Rdtase"/>
</dbReference>
<accession>A0ABD2JPB7</accession>
<comment type="cofactor">
    <cofactor evidence="1">
        <name>FAD</name>
        <dbReference type="ChEBI" id="CHEBI:57692"/>
    </cofactor>
</comment>
<evidence type="ECO:0000256" key="4">
    <source>
        <dbReference type="ARBA" id="ARBA00022694"/>
    </source>
</evidence>
<keyword evidence="3" id="KW-0285">Flavoprotein</keyword>
<dbReference type="Gene3D" id="3.30.110.20">
    <property type="entry name" value="Alba-like domain"/>
    <property type="match status" value="1"/>
</dbReference>
<dbReference type="SUPFAM" id="SSF51971">
    <property type="entry name" value="Nucleotide-binding domain"/>
    <property type="match status" value="1"/>
</dbReference>
<evidence type="ECO:0000256" key="3">
    <source>
        <dbReference type="ARBA" id="ARBA00022630"/>
    </source>
</evidence>
<dbReference type="EMBL" id="JBICCN010000118">
    <property type="protein sequence ID" value="KAL3092465.1"/>
    <property type="molecule type" value="Genomic_DNA"/>
</dbReference>
<keyword evidence="9" id="KW-1133">Transmembrane helix</keyword>
<dbReference type="Gene3D" id="3.50.50.60">
    <property type="entry name" value="FAD/NAD(P)-binding domain"/>
    <property type="match status" value="1"/>
</dbReference>
<organism evidence="10 11">
    <name type="scientific">Heterodera schachtii</name>
    <name type="common">Sugarbeet cyst nematode worm</name>
    <name type="synonym">Tylenchus schachtii</name>
    <dbReference type="NCBI Taxonomy" id="97005"/>
    <lineage>
        <taxon>Eukaryota</taxon>
        <taxon>Metazoa</taxon>
        <taxon>Ecdysozoa</taxon>
        <taxon>Nematoda</taxon>
        <taxon>Chromadorea</taxon>
        <taxon>Rhabditida</taxon>
        <taxon>Tylenchina</taxon>
        <taxon>Tylenchomorpha</taxon>
        <taxon>Tylenchoidea</taxon>
        <taxon>Heteroderidae</taxon>
        <taxon>Heteroderinae</taxon>
        <taxon>Heterodera</taxon>
    </lineage>
</organism>
<dbReference type="Proteomes" id="UP001620645">
    <property type="component" value="Unassembled WGS sequence"/>
</dbReference>
<keyword evidence="11" id="KW-1185">Reference proteome</keyword>
<evidence type="ECO:0000313" key="10">
    <source>
        <dbReference type="EMBL" id="KAL3092465.1"/>
    </source>
</evidence>
<keyword evidence="9" id="KW-0472">Membrane</keyword>
<evidence type="ECO:0000256" key="7">
    <source>
        <dbReference type="ARBA" id="ARBA00023002"/>
    </source>
</evidence>
<dbReference type="SUPFAM" id="SSF82704">
    <property type="entry name" value="AlbA-like"/>
    <property type="match status" value="1"/>
</dbReference>
<dbReference type="GO" id="GO:0005634">
    <property type="term" value="C:nucleus"/>
    <property type="evidence" value="ECO:0007669"/>
    <property type="project" value="UniProtKB-SubCell"/>
</dbReference>
<gene>
    <name evidence="10" type="ORF">niasHS_007674</name>
</gene>
<feature type="transmembrane region" description="Helical" evidence="9">
    <location>
        <begin position="16"/>
        <end position="33"/>
    </location>
</feature>
<dbReference type="PANTHER" id="PTHR48467">
    <property type="entry name" value="GLUTAMATE SYNTHASE 1 [NADH], CHLOROPLASTIC-LIKE"/>
    <property type="match status" value="1"/>
</dbReference>
<dbReference type="PRINTS" id="PR00419">
    <property type="entry name" value="ADXRDTASE"/>
</dbReference>
<comment type="caution">
    <text evidence="10">The sequence shown here is derived from an EMBL/GenBank/DDBJ whole genome shotgun (WGS) entry which is preliminary data.</text>
</comment>
<protein>
    <recommendedName>
        <fullName evidence="12">NADPH:adrenodoxin oxidoreductase, mitochondrial</fullName>
    </recommendedName>
</protein>
<sequence>MNPTSISTNSESRTQIRTFVSFALTFLLIYQFLQTLSQTVGNLQFTIADNRRTIAHLYLCFSSCSSAATDRPEQARNFRRVLEVRADWRASLFVGFCRLFLHGNLSALLNQWKKDLILVLINDVYITKKTKMAAQFFRCKKLLDTKFDEVRIHALGHAIGRALSLALSLRDAMAGSVKLDVQTSTVQVSDEVQSLSDCDLADVRLRMRLPRCRIDVFDKAQAPYGLIFYGVAPDHFDMKKSMNNFERMFNDNRDRIELFCNVDIGRDFSYGELCDSYEAVVLAYGANRARRMSIPNENAANCLSGSAFVSWYNGAPLSSSEPLLDTEDAVIIGNGNVAIDCARILLSDPDVRLAGTDITEKALRALRQSRVRRVRVLGRRGPQNCSFTIKELRELLGLPGVHSHCVISEVEAAKLKNDLAQMERPKQRLLKLMLDNVLHSDYCEDGIANDGRRLLQFHFHRLPEAIQMDSSGRMRGLSVRNTHDGSTEIFPCGLLIYAIGFEHAHLPCVPTREDGKLAMSDWCRVISDRQALVYATGWCSHEARGLIADSQQQAYAVADQLADDWETGQIGGRQTVGEAKEMRAMTKQLLTDRKVSFINWDDWRYIDKCERRMGAILGKSREKITDVSTLLRIIP</sequence>
<evidence type="ECO:0000256" key="2">
    <source>
        <dbReference type="ARBA" id="ARBA00004123"/>
    </source>
</evidence>
<name>A0ABD2JPB7_HETSC</name>
<comment type="subcellular location">
    <subcellularLocation>
        <location evidence="2">Nucleus</location>
    </subcellularLocation>
</comment>
<keyword evidence="7" id="KW-0560">Oxidoreductase</keyword>
<keyword evidence="8" id="KW-0539">Nucleus</keyword>
<evidence type="ECO:0000313" key="11">
    <source>
        <dbReference type="Proteomes" id="UP001620645"/>
    </source>
</evidence>
<evidence type="ECO:0000256" key="6">
    <source>
        <dbReference type="ARBA" id="ARBA00022857"/>
    </source>
</evidence>
<dbReference type="Gene3D" id="3.40.50.720">
    <property type="entry name" value="NAD(P)-binding Rossmann-like Domain"/>
    <property type="match status" value="1"/>
</dbReference>
<dbReference type="InterPro" id="IPR036882">
    <property type="entry name" value="Alba-like_dom_sf"/>
</dbReference>
<reference evidence="10 11" key="1">
    <citation type="submission" date="2024-10" db="EMBL/GenBank/DDBJ databases">
        <authorList>
            <person name="Kim D."/>
        </authorList>
    </citation>
    <scope>NUCLEOTIDE SEQUENCE [LARGE SCALE GENOMIC DNA]</scope>
    <source>
        <strain evidence="10">Taebaek</strain>
    </source>
</reference>
<evidence type="ECO:0000256" key="9">
    <source>
        <dbReference type="SAM" id="Phobius"/>
    </source>
</evidence>
<keyword evidence="4" id="KW-0819">tRNA processing</keyword>
<evidence type="ECO:0008006" key="12">
    <source>
        <dbReference type="Google" id="ProtNLM"/>
    </source>
</evidence>
<keyword evidence="5" id="KW-0274">FAD</keyword>